<protein>
    <submittedName>
        <fullName evidence="1">Uncharacterized protein</fullName>
    </submittedName>
</protein>
<evidence type="ECO:0000313" key="2">
    <source>
        <dbReference type="Proteomes" id="UP000536773"/>
    </source>
</evidence>
<proteinExistence type="predicted"/>
<dbReference type="Proteomes" id="UP000536773">
    <property type="component" value="Unassembled WGS sequence"/>
</dbReference>
<comment type="caution">
    <text evidence="1">The sequence shown here is derived from an EMBL/GenBank/DDBJ whole genome shotgun (WGS) entry which is preliminary data.</text>
</comment>
<sequence length="74" mass="8390">MNIVQYHHSCEVSSSKIRQFFAEFHVSQFLRNYNVYKMCGFAVMTAKRVRGSVSEAVLLPTEAGTVYSQAMPLP</sequence>
<name>A0A848EM94_MEGEL</name>
<reference evidence="1 2" key="1">
    <citation type="submission" date="2020-04" db="EMBL/GenBank/DDBJ databases">
        <authorList>
            <person name="Hitch T.C.A."/>
            <person name="Wylensek D."/>
            <person name="Clavel T."/>
        </authorList>
    </citation>
    <scope>NUCLEOTIDE SEQUENCE [LARGE SCALE GENOMIC DNA]</scope>
    <source>
        <strain evidence="1 2">WCA-386-APC-2A</strain>
    </source>
</reference>
<organism evidence="1 2">
    <name type="scientific">Megasphaera elsdenii</name>
    <dbReference type="NCBI Taxonomy" id="907"/>
    <lineage>
        <taxon>Bacteria</taxon>
        <taxon>Bacillati</taxon>
        <taxon>Bacillota</taxon>
        <taxon>Negativicutes</taxon>
        <taxon>Veillonellales</taxon>
        <taxon>Veillonellaceae</taxon>
        <taxon>Megasphaera</taxon>
    </lineage>
</organism>
<dbReference type="AlphaFoldDB" id="A0A848EM94"/>
<accession>A0A848EM94</accession>
<dbReference type="EMBL" id="JABBJH010000001">
    <property type="protein sequence ID" value="NMK38051.1"/>
    <property type="molecule type" value="Genomic_DNA"/>
</dbReference>
<evidence type="ECO:0000313" key="1">
    <source>
        <dbReference type="EMBL" id="NMK38051.1"/>
    </source>
</evidence>
<gene>
    <name evidence="1" type="ORF">HG933_01360</name>
</gene>